<feature type="transmembrane region" description="Helical" evidence="1">
    <location>
        <begin position="460"/>
        <end position="479"/>
    </location>
</feature>
<evidence type="ECO:0000313" key="5">
    <source>
        <dbReference type="EMBL" id="CAE0051030.1"/>
    </source>
</evidence>
<dbReference type="InterPro" id="IPR004843">
    <property type="entry name" value="Calcineurin-like_PHP"/>
</dbReference>
<feature type="transmembrane region" description="Helical" evidence="1">
    <location>
        <begin position="491"/>
        <end position="508"/>
    </location>
</feature>
<feature type="transmembrane region" description="Helical" evidence="1">
    <location>
        <begin position="6"/>
        <end position="25"/>
    </location>
</feature>
<keyword evidence="1" id="KW-0812">Transmembrane</keyword>
<evidence type="ECO:0000259" key="2">
    <source>
        <dbReference type="Pfam" id="PF00149"/>
    </source>
</evidence>
<sequence length="650" mass="72968">MMENLWLRWMPMFYISGFVIPFLIYGGQRDVRWWSSTNKFATDETFLDTETVNGWGDDNGKLVTIIQMTDTHMNFFDGGVAAEKFQYCLTNVIPVVNPDAVVVTGDLTNTLQYNTFPFGGKFSEQRPEEWELFTNLTQHARASLPWMEVPGNHDNFGSGERNGPGDLYHRQIWASQQRISSINIRKPFGIYRLMTIDATLETGPHRPFNFFGHATEDLIRRLRDTIIGDSDNPVAATLLFGHFPSSTMLFDDSRTRGFIQSVQDLTNVSAYLSGHLHSIFNLFPNGVRSLSRDGRSLELETPDVWTSSSFRVIVFDHNRLAEHVHKIGQWPIVVVTNPTPALATSVPGSAAAAARSSHIRVLLYRDRTSTRPSTELKIEIDGKVAGHTDGMDGLNLVAWEPDAYSSGVHNLEVFVDGANEACVSFDFSLDGSSRFPRFSLRSTALYVIEILMSRTDFPRLLEMLIILGILGCIVTLIYTRYSPSYIARWPALRRGVWWSLFVYLWWLLRGWFYVVPGLVPGIQARYAFVGVLGTRTGDLELPSSDANIRIALFVWFTLVPMVAASVISTRYQSVRKRMLFVGPLWVVFFTRMVGKILDISGAYGLMVALLSPCLAPTILLGVYSMGTLWNPSDVSESLRAGGEAKGEKST</sequence>
<accession>A0A7S3EGE9</accession>
<dbReference type="Pfam" id="PF00149">
    <property type="entry name" value="Metallophos"/>
    <property type="match status" value="1"/>
</dbReference>
<dbReference type="AlphaFoldDB" id="A0A7S3EGE9"/>
<keyword evidence="1" id="KW-1133">Transmembrane helix</keyword>
<evidence type="ECO:0000256" key="1">
    <source>
        <dbReference type="SAM" id="Phobius"/>
    </source>
</evidence>
<evidence type="ECO:0000313" key="6">
    <source>
        <dbReference type="EMBL" id="CAE0051033.1"/>
    </source>
</evidence>
<protein>
    <recommendedName>
        <fullName evidence="2">Calcineurin-like phosphoesterase domain-containing protein</fullName>
    </recommendedName>
</protein>
<organism evidence="6">
    <name type="scientific">Rhodosorus marinus</name>
    <dbReference type="NCBI Taxonomy" id="101924"/>
    <lineage>
        <taxon>Eukaryota</taxon>
        <taxon>Rhodophyta</taxon>
        <taxon>Stylonematophyceae</taxon>
        <taxon>Stylonematales</taxon>
        <taxon>Stylonemataceae</taxon>
        <taxon>Rhodosorus</taxon>
    </lineage>
</organism>
<feature type="domain" description="Calcineurin-like phosphoesterase" evidence="2">
    <location>
        <begin position="64"/>
        <end position="277"/>
    </location>
</feature>
<dbReference type="PANTHER" id="PTHR14795">
    <property type="entry name" value="HELICASE RELATED"/>
    <property type="match status" value="1"/>
</dbReference>
<reference evidence="6" key="1">
    <citation type="submission" date="2021-01" db="EMBL/GenBank/DDBJ databases">
        <authorList>
            <person name="Corre E."/>
            <person name="Pelletier E."/>
            <person name="Niang G."/>
            <person name="Scheremetjew M."/>
            <person name="Finn R."/>
            <person name="Kale V."/>
            <person name="Holt S."/>
            <person name="Cochrane G."/>
            <person name="Meng A."/>
            <person name="Brown T."/>
            <person name="Cohen L."/>
        </authorList>
    </citation>
    <scope>NUCLEOTIDE SEQUENCE</scope>
    <source>
        <strain evidence="6">CCMP 769</strain>
    </source>
</reference>
<dbReference type="InterPro" id="IPR029052">
    <property type="entry name" value="Metallo-depent_PP-like"/>
</dbReference>
<dbReference type="EMBL" id="HBHW01024633">
    <property type="protein sequence ID" value="CAE0051020.1"/>
    <property type="molecule type" value="Transcribed_RNA"/>
</dbReference>
<dbReference type="EMBL" id="HBHW01024646">
    <property type="protein sequence ID" value="CAE0051033.1"/>
    <property type="molecule type" value="Transcribed_RNA"/>
</dbReference>
<keyword evidence="1" id="KW-0472">Membrane</keyword>
<dbReference type="GO" id="GO:0016787">
    <property type="term" value="F:hydrolase activity"/>
    <property type="evidence" value="ECO:0007669"/>
    <property type="project" value="InterPro"/>
</dbReference>
<proteinExistence type="predicted"/>
<gene>
    <name evidence="3" type="ORF">RMAR00112_LOCUS19020</name>
    <name evidence="4" type="ORF">RMAR00112_LOCUS19027</name>
    <name evidence="5" type="ORF">RMAR00112_LOCUS19030</name>
    <name evidence="6" type="ORF">RMAR00112_LOCUS19033</name>
</gene>
<dbReference type="Gene3D" id="3.60.21.10">
    <property type="match status" value="1"/>
</dbReference>
<dbReference type="EMBL" id="HBHW01024640">
    <property type="protein sequence ID" value="CAE0051027.1"/>
    <property type="molecule type" value="Transcribed_RNA"/>
</dbReference>
<feature type="transmembrane region" description="Helical" evidence="1">
    <location>
        <begin position="548"/>
        <end position="567"/>
    </location>
</feature>
<evidence type="ECO:0000313" key="4">
    <source>
        <dbReference type="EMBL" id="CAE0051027.1"/>
    </source>
</evidence>
<dbReference type="PANTHER" id="PTHR14795:SF0">
    <property type="entry name" value="TRANSMEMBRANE PROTEIN 62"/>
    <property type="match status" value="1"/>
</dbReference>
<name>A0A7S3EGE9_9RHOD</name>
<dbReference type="SUPFAM" id="SSF56300">
    <property type="entry name" value="Metallo-dependent phosphatases"/>
    <property type="match status" value="1"/>
</dbReference>
<dbReference type="EMBL" id="HBHW01024643">
    <property type="protein sequence ID" value="CAE0051030.1"/>
    <property type="molecule type" value="Transcribed_RNA"/>
</dbReference>
<evidence type="ECO:0000313" key="3">
    <source>
        <dbReference type="EMBL" id="CAE0051020.1"/>
    </source>
</evidence>
<feature type="transmembrane region" description="Helical" evidence="1">
    <location>
        <begin position="603"/>
        <end position="623"/>
    </location>
</feature>